<dbReference type="RefSeq" id="WP_260115921.1">
    <property type="nucleotide sequence ID" value="NZ_CP093360.1"/>
</dbReference>
<dbReference type="Pfam" id="PF06912">
    <property type="entry name" value="DUF1275"/>
    <property type="match status" value="1"/>
</dbReference>
<keyword evidence="2" id="KW-0614">Plasmid</keyword>
<accession>A0A976X4V0</accession>
<feature type="transmembrane region" description="Helical" evidence="1">
    <location>
        <begin position="91"/>
        <end position="110"/>
    </location>
</feature>
<feature type="transmembrane region" description="Helical" evidence="1">
    <location>
        <begin position="55"/>
        <end position="79"/>
    </location>
</feature>
<dbReference type="EMBL" id="CP093360">
    <property type="protein sequence ID" value="UQS86114.1"/>
    <property type="molecule type" value="Genomic_DNA"/>
</dbReference>
<dbReference type="AlphaFoldDB" id="A0A976X4V0"/>
<dbReference type="PANTHER" id="PTHR37314:SF4">
    <property type="entry name" value="UPF0700 TRANSMEMBRANE PROTEIN YOAK"/>
    <property type="match status" value="1"/>
</dbReference>
<name>A0A976X4V0_9LACO</name>
<keyword evidence="3" id="KW-1185">Reference proteome</keyword>
<feature type="transmembrane region" description="Helical" evidence="1">
    <location>
        <begin position="168"/>
        <end position="189"/>
    </location>
</feature>
<evidence type="ECO:0000256" key="1">
    <source>
        <dbReference type="SAM" id="Phobius"/>
    </source>
</evidence>
<proteinExistence type="predicted"/>
<organism evidence="2 3">
    <name type="scientific">Nicoliella spurrieriana</name>
    <dbReference type="NCBI Taxonomy" id="2925830"/>
    <lineage>
        <taxon>Bacteria</taxon>
        <taxon>Bacillati</taxon>
        <taxon>Bacillota</taxon>
        <taxon>Bacilli</taxon>
        <taxon>Lactobacillales</taxon>
        <taxon>Lactobacillaceae</taxon>
        <taxon>Nicoliella</taxon>
    </lineage>
</organism>
<dbReference type="Proteomes" id="UP000831181">
    <property type="component" value="Plasmid p1unnamed"/>
</dbReference>
<feature type="transmembrane region" description="Helical" evidence="1">
    <location>
        <begin position="196"/>
        <end position="215"/>
    </location>
</feature>
<keyword evidence="1" id="KW-0812">Transmembrane</keyword>
<sequence>MKIQNHFEMPLVAALLAVISGSTDAYTYIEHGGVFAGLQTGNIILMSINLSRFNFIYVLRSCFSILIFAIGVIIIKIIQRRSLSATNRKKLVIKYELILLIIAGITAPWVPDLVTIGILDLSAAAHLQEFKLMRGRAFNPLMMTGNLSKVSNNLYLTIFDHDQDAKRILVDTIIIISSFICGAIIMGITTSFTDEFAILITAIPLILILFIVQWTQDNDRQNNN</sequence>
<evidence type="ECO:0000313" key="2">
    <source>
        <dbReference type="EMBL" id="UQS86114.1"/>
    </source>
</evidence>
<keyword evidence="1" id="KW-1133">Transmembrane helix</keyword>
<dbReference type="KEGG" id="lbe:MOO44_00275"/>
<geneLocation type="plasmid" evidence="2 3">
    <name>p1unnamed</name>
</geneLocation>
<evidence type="ECO:0000313" key="3">
    <source>
        <dbReference type="Proteomes" id="UP000831181"/>
    </source>
</evidence>
<gene>
    <name evidence="2" type="ORF">MOO44_00275</name>
</gene>
<protein>
    <submittedName>
        <fullName evidence="2">DUF1275 domain-containing protein</fullName>
    </submittedName>
</protein>
<dbReference type="PANTHER" id="PTHR37314">
    <property type="entry name" value="SLR0142 PROTEIN"/>
    <property type="match status" value="1"/>
</dbReference>
<keyword evidence="1" id="KW-0472">Membrane</keyword>
<dbReference type="InterPro" id="IPR010699">
    <property type="entry name" value="DUF1275"/>
</dbReference>
<reference evidence="2" key="1">
    <citation type="journal article" date="2022" name="Int. J. Syst. Evol. Microbiol.">
        <title>Apilactobacillus apisilvae sp. nov., Nicolia spurrieriana gen. nov. sp. nov., Bombilactobacillus folatiphilus sp. nov. and Bombilactobacillus thymidiniphilus sp. nov., four new lactic acid bacterial isolates from stingless bees Tetragonula carbonaria and Austroplebeia australis.</title>
        <authorList>
            <person name="Oliphant S.A."/>
            <person name="Watson-Haigh N.S."/>
            <person name="Sumby K.M."/>
            <person name="Gardner J."/>
            <person name="Groom S."/>
            <person name="Jiranek V."/>
        </authorList>
    </citation>
    <scope>NUCLEOTIDE SEQUENCE</scope>
    <source>
        <strain evidence="2">SGEP1_A5</strain>
    </source>
</reference>